<feature type="coiled-coil region" evidence="1">
    <location>
        <begin position="80"/>
        <end position="134"/>
    </location>
</feature>
<keyword evidence="1" id="KW-0175">Coiled coil</keyword>
<sequence>MDVCVLDGHEPLVINKCREACLYFAQAPTDIRISQSSAGYVGHLQLNQPGNVIIQLDHLESSMCSGTQVDDFKARLAQYKKQEIQRLHQLQQKMEEDRKHRAAEEERLKEQRLVEEKDRQIREKQEAMEETVEDSLELRCTTPTLTYNELSIVLPEQIPIPLAQPEDASAATSKQTSTLN</sequence>
<reference evidence="3" key="1">
    <citation type="submission" date="2022-11" db="UniProtKB">
        <authorList>
            <consortium name="WormBaseParasite"/>
        </authorList>
    </citation>
    <scope>IDENTIFICATION</scope>
</reference>
<dbReference type="Proteomes" id="UP000887574">
    <property type="component" value="Unplaced"/>
</dbReference>
<evidence type="ECO:0000256" key="1">
    <source>
        <dbReference type="SAM" id="Coils"/>
    </source>
</evidence>
<evidence type="ECO:0000313" key="3">
    <source>
        <dbReference type="WBParaSite" id="jg12853"/>
    </source>
</evidence>
<evidence type="ECO:0000313" key="2">
    <source>
        <dbReference type="Proteomes" id="UP000887574"/>
    </source>
</evidence>
<name>A0A915CW37_9BILA</name>
<proteinExistence type="predicted"/>
<dbReference type="WBParaSite" id="jg12853">
    <property type="protein sequence ID" value="jg12853"/>
    <property type="gene ID" value="jg12853"/>
</dbReference>
<dbReference type="AlphaFoldDB" id="A0A915CW37"/>
<keyword evidence="2" id="KW-1185">Reference proteome</keyword>
<organism evidence="2 3">
    <name type="scientific">Ditylenchus dipsaci</name>
    <dbReference type="NCBI Taxonomy" id="166011"/>
    <lineage>
        <taxon>Eukaryota</taxon>
        <taxon>Metazoa</taxon>
        <taxon>Ecdysozoa</taxon>
        <taxon>Nematoda</taxon>
        <taxon>Chromadorea</taxon>
        <taxon>Rhabditida</taxon>
        <taxon>Tylenchina</taxon>
        <taxon>Tylenchomorpha</taxon>
        <taxon>Sphaerularioidea</taxon>
        <taxon>Anguinidae</taxon>
        <taxon>Anguininae</taxon>
        <taxon>Ditylenchus</taxon>
    </lineage>
</organism>
<accession>A0A915CW37</accession>
<protein>
    <submittedName>
        <fullName evidence="3">Uncharacterized protein</fullName>
    </submittedName>
</protein>